<dbReference type="EnsemblPlants" id="AET1Gv20770100.27">
    <property type="protein sequence ID" value="AET1Gv20770100.27"/>
    <property type="gene ID" value="AET1Gv20770100"/>
</dbReference>
<proteinExistence type="predicted"/>
<reference evidence="1" key="5">
    <citation type="journal article" date="2021" name="G3 (Bethesda)">
        <title>Aegilops tauschii genome assembly Aet v5.0 features greater sequence contiguity and improved annotation.</title>
        <authorList>
            <person name="Wang L."/>
            <person name="Zhu T."/>
            <person name="Rodriguez J.C."/>
            <person name="Deal K.R."/>
            <person name="Dubcovsky J."/>
            <person name="McGuire P.E."/>
            <person name="Lux T."/>
            <person name="Spannagl M."/>
            <person name="Mayer K.F.X."/>
            <person name="Baldrich P."/>
            <person name="Meyers B.C."/>
            <person name="Huo N."/>
            <person name="Gu Y.Q."/>
            <person name="Zhou H."/>
            <person name="Devos K.M."/>
            <person name="Bennetzen J.L."/>
            <person name="Unver T."/>
            <person name="Budak H."/>
            <person name="Gulick P.J."/>
            <person name="Galiba G."/>
            <person name="Kalapos B."/>
            <person name="Nelson D.R."/>
            <person name="Li P."/>
            <person name="You F.M."/>
            <person name="Luo M.C."/>
            <person name="Dvorak J."/>
        </authorList>
    </citation>
    <scope>NUCLEOTIDE SEQUENCE [LARGE SCALE GENOMIC DNA]</scope>
    <source>
        <strain evidence="1">cv. AL8/78</strain>
    </source>
</reference>
<organism evidence="1 2">
    <name type="scientific">Aegilops tauschii subsp. strangulata</name>
    <name type="common">Goatgrass</name>
    <dbReference type="NCBI Taxonomy" id="200361"/>
    <lineage>
        <taxon>Eukaryota</taxon>
        <taxon>Viridiplantae</taxon>
        <taxon>Streptophyta</taxon>
        <taxon>Embryophyta</taxon>
        <taxon>Tracheophyta</taxon>
        <taxon>Spermatophyta</taxon>
        <taxon>Magnoliopsida</taxon>
        <taxon>Liliopsida</taxon>
        <taxon>Poales</taxon>
        <taxon>Poaceae</taxon>
        <taxon>BOP clade</taxon>
        <taxon>Pooideae</taxon>
        <taxon>Triticodae</taxon>
        <taxon>Triticeae</taxon>
        <taxon>Triticinae</taxon>
        <taxon>Aegilops</taxon>
    </lineage>
</organism>
<protein>
    <submittedName>
        <fullName evidence="1">Uncharacterized protein</fullName>
    </submittedName>
</protein>
<reference evidence="1" key="4">
    <citation type="submission" date="2019-03" db="UniProtKB">
        <authorList>
            <consortium name="EnsemblPlants"/>
        </authorList>
    </citation>
    <scope>IDENTIFICATION</scope>
</reference>
<dbReference type="Proteomes" id="UP000015105">
    <property type="component" value="Chromosome 1D"/>
</dbReference>
<keyword evidence="2" id="KW-1185">Reference proteome</keyword>
<reference evidence="1" key="3">
    <citation type="journal article" date="2017" name="Nature">
        <title>Genome sequence of the progenitor of the wheat D genome Aegilops tauschii.</title>
        <authorList>
            <person name="Luo M.C."/>
            <person name="Gu Y.Q."/>
            <person name="Puiu D."/>
            <person name="Wang H."/>
            <person name="Twardziok S.O."/>
            <person name="Deal K.R."/>
            <person name="Huo N."/>
            <person name="Zhu T."/>
            <person name="Wang L."/>
            <person name="Wang Y."/>
            <person name="McGuire P.E."/>
            <person name="Liu S."/>
            <person name="Long H."/>
            <person name="Ramasamy R.K."/>
            <person name="Rodriguez J.C."/>
            <person name="Van S.L."/>
            <person name="Yuan L."/>
            <person name="Wang Z."/>
            <person name="Xia Z."/>
            <person name="Xiao L."/>
            <person name="Anderson O.D."/>
            <person name="Ouyang S."/>
            <person name="Liang Y."/>
            <person name="Zimin A.V."/>
            <person name="Pertea G."/>
            <person name="Qi P."/>
            <person name="Bennetzen J.L."/>
            <person name="Dai X."/>
            <person name="Dawson M.W."/>
            <person name="Muller H.G."/>
            <person name="Kugler K."/>
            <person name="Rivarola-Duarte L."/>
            <person name="Spannagl M."/>
            <person name="Mayer K.F.X."/>
            <person name="Lu F.H."/>
            <person name="Bevan M.W."/>
            <person name="Leroy P."/>
            <person name="Li P."/>
            <person name="You F.M."/>
            <person name="Sun Q."/>
            <person name="Liu Z."/>
            <person name="Lyons E."/>
            <person name="Wicker T."/>
            <person name="Salzberg S.L."/>
            <person name="Devos K.M."/>
            <person name="Dvorak J."/>
        </authorList>
    </citation>
    <scope>NUCLEOTIDE SEQUENCE [LARGE SCALE GENOMIC DNA]</scope>
    <source>
        <strain evidence="1">cv. AL8/78</strain>
    </source>
</reference>
<evidence type="ECO:0000313" key="2">
    <source>
        <dbReference type="Proteomes" id="UP000015105"/>
    </source>
</evidence>
<dbReference type="Gramene" id="AET1Gv20770100.27">
    <property type="protein sequence ID" value="AET1Gv20770100.27"/>
    <property type="gene ID" value="AET1Gv20770100"/>
</dbReference>
<reference evidence="2" key="2">
    <citation type="journal article" date="2017" name="Nat. Plants">
        <title>The Aegilops tauschii genome reveals multiple impacts of transposons.</title>
        <authorList>
            <person name="Zhao G."/>
            <person name="Zou C."/>
            <person name="Li K."/>
            <person name="Wang K."/>
            <person name="Li T."/>
            <person name="Gao L."/>
            <person name="Zhang X."/>
            <person name="Wang H."/>
            <person name="Yang Z."/>
            <person name="Liu X."/>
            <person name="Jiang W."/>
            <person name="Mao L."/>
            <person name="Kong X."/>
            <person name="Jiao Y."/>
            <person name="Jia J."/>
        </authorList>
    </citation>
    <scope>NUCLEOTIDE SEQUENCE [LARGE SCALE GENOMIC DNA]</scope>
    <source>
        <strain evidence="2">cv. AL8/78</strain>
    </source>
</reference>
<name>A0A452ZH35_AEGTS</name>
<dbReference type="AlphaFoldDB" id="A0A452ZH35"/>
<reference evidence="2" key="1">
    <citation type="journal article" date="2014" name="Science">
        <title>Ancient hybridizations among the ancestral genomes of bread wheat.</title>
        <authorList>
            <consortium name="International Wheat Genome Sequencing Consortium,"/>
            <person name="Marcussen T."/>
            <person name="Sandve S.R."/>
            <person name="Heier L."/>
            <person name="Spannagl M."/>
            <person name="Pfeifer M."/>
            <person name="Jakobsen K.S."/>
            <person name="Wulff B.B."/>
            <person name="Steuernagel B."/>
            <person name="Mayer K.F."/>
            <person name="Olsen O.A."/>
        </authorList>
    </citation>
    <scope>NUCLEOTIDE SEQUENCE [LARGE SCALE GENOMIC DNA]</scope>
    <source>
        <strain evidence="2">cv. AL8/78</strain>
    </source>
</reference>
<evidence type="ECO:0000313" key="1">
    <source>
        <dbReference type="EnsemblPlants" id="AET1Gv20770100.27"/>
    </source>
</evidence>
<sequence>MLPSKKRNWSDKEKNLLVEKYVQFVLLLRNILPNEPTHPFLTIQPLPHGRLECRTLYKLIFKYQLNLTVNSVCIMNLAAGIGGNACFYKV</sequence>
<accession>A0A452ZH35</accession>